<dbReference type="EC" id="2.7.13.3" evidence="3"/>
<evidence type="ECO:0000256" key="5">
    <source>
        <dbReference type="ARBA" id="ARBA00022679"/>
    </source>
</evidence>
<accession>E1IAR6</accession>
<dbReference type="SUPFAM" id="SSF47384">
    <property type="entry name" value="Homodimeric domain of signal transducing histidine kinase"/>
    <property type="match status" value="1"/>
</dbReference>
<evidence type="ECO:0000256" key="3">
    <source>
        <dbReference type="ARBA" id="ARBA00012438"/>
    </source>
</evidence>
<evidence type="ECO:0000256" key="10">
    <source>
        <dbReference type="ARBA" id="ARBA00022989"/>
    </source>
</evidence>
<evidence type="ECO:0000256" key="11">
    <source>
        <dbReference type="ARBA" id="ARBA00023012"/>
    </source>
</evidence>
<dbReference type="InterPro" id="IPR004358">
    <property type="entry name" value="Sig_transdc_His_kin-like_C"/>
</dbReference>
<comment type="caution">
    <text evidence="15">The sequence shown here is derived from an EMBL/GenBank/DDBJ whole genome shotgun (WGS) entry which is preliminary data.</text>
</comment>
<dbReference type="CDD" id="cd00082">
    <property type="entry name" value="HisKA"/>
    <property type="match status" value="1"/>
</dbReference>
<dbReference type="InterPro" id="IPR003661">
    <property type="entry name" value="HisK_dim/P_dom"/>
</dbReference>
<dbReference type="InterPro" id="IPR025201">
    <property type="entry name" value="KdpD_TM"/>
</dbReference>
<keyword evidence="10 13" id="KW-1133">Transmembrane helix</keyword>
<dbReference type="EMBL" id="ADVR01000006">
    <property type="protein sequence ID" value="EFO81745.1"/>
    <property type="molecule type" value="Genomic_DNA"/>
</dbReference>
<dbReference type="Pfam" id="PF00512">
    <property type="entry name" value="HisKA"/>
    <property type="match status" value="1"/>
</dbReference>
<evidence type="ECO:0000256" key="8">
    <source>
        <dbReference type="ARBA" id="ARBA00022777"/>
    </source>
</evidence>
<keyword evidence="9" id="KW-0067">ATP-binding</keyword>
<dbReference type="GO" id="GO:0000155">
    <property type="term" value="F:phosphorelay sensor kinase activity"/>
    <property type="evidence" value="ECO:0007669"/>
    <property type="project" value="InterPro"/>
</dbReference>
<dbReference type="Gene3D" id="3.30.450.40">
    <property type="match status" value="1"/>
</dbReference>
<dbReference type="SMART" id="SM00388">
    <property type="entry name" value="HisKA"/>
    <property type="match status" value="1"/>
</dbReference>
<evidence type="ECO:0000256" key="6">
    <source>
        <dbReference type="ARBA" id="ARBA00022692"/>
    </source>
</evidence>
<dbReference type="STRING" id="765420.OSCT_0417"/>
<reference evidence="15 16" key="1">
    <citation type="journal article" date="2011" name="J. Bacteriol.">
        <title>Draft genome sequence of the anoxygenic filamentous phototrophic bacterium Oscillochloris trichoides subsp. DG-6.</title>
        <authorList>
            <person name="Kuznetsov B.B."/>
            <person name="Ivanovsky R.N."/>
            <person name="Keppen O.I."/>
            <person name="Sukhacheva M.V."/>
            <person name="Bumazhkin B.K."/>
            <person name="Patutina E.O."/>
            <person name="Beletsky A.V."/>
            <person name="Mardanov A.V."/>
            <person name="Baslerov R.V."/>
            <person name="Panteleeva A.N."/>
            <person name="Kolganova T.V."/>
            <person name="Ravin N.V."/>
            <person name="Skryabin K.G."/>
        </authorList>
    </citation>
    <scope>NUCLEOTIDE SEQUENCE [LARGE SCALE GENOMIC DNA]</scope>
    <source>
        <strain evidence="15 16">DG-6</strain>
    </source>
</reference>
<keyword evidence="16" id="KW-1185">Reference proteome</keyword>
<evidence type="ECO:0000256" key="2">
    <source>
        <dbReference type="ARBA" id="ARBA00004141"/>
    </source>
</evidence>
<dbReference type="SUPFAM" id="SSF55781">
    <property type="entry name" value="GAF domain-like"/>
    <property type="match status" value="1"/>
</dbReference>
<dbReference type="CDD" id="cd00075">
    <property type="entry name" value="HATPase"/>
    <property type="match status" value="1"/>
</dbReference>
<comment type="subcellular location">
    <subcellularLocation>
        <location evidence="2">Membrane</location>
        <topology evidence="2">Multi-pass membrane protein</topology>
    </subcellularLocation>
</comment>
<dbReference type="GO" id="GO:0005886">
    <property type="term" value="C:plasma membrane"/>
    <property type="evidence" value="ECO:0007669"/>
    <property type="project" value="TreeGrafter"/>
</dbReference>
<evidence type="ECO:0000256" key="1">
    <source>
        <dbReference type="ARBA" id="ARBA00000085"/>
    </source>
</evidence>
<evidence type="ECO:0000256" key="4">
    <source>
        <dbReference type="ARBA" id="ARBA00022553"/>
    </source>
</evidence>
<dbReference type="HOGENOM" id="CLU_000445_89_5_0"/>
<dbReference type="PROSITE" id="PS50109">
    <property type="entry name" value="HIS_KIN"/>
    <property type="match status" value="1"/>
</dbReference>
<feature type="domain" description="Histidine kinase" evidence="14">
    <location>
        <begin position="265"/>
        <end position="484"/>
    </location>
</feature>
<keyword evidence="7" id="KW-0547">Nucleotide-binding</keyword>
<evidence type="ECO:0000256" key="7">
    <source>
        <dbReference type="ARBA" id="ARBA00022741"/>
    </source>
</evidence>
<dbReference type="InterPro" id="IPR036890">
    <property type="entry name" value="HATPase_C_sf"/>
</dbReference>
<dbReference type="InterPro" id="IPR036097">
    <property type="entry name" value="HisK_dim/P_sf"/>
</dbReference>
<dbReference type="Pfam" id="PF13493">
    <property type="entry name" value="DUF4118"/>
    <property type="match status" value="1"/>
</dbReference>
<protein>
    <recommendedName>
        <fullName evidence="3">histidine kinase</fullName>
        <ecNumber evidence="3">2.7.13.3</ecNumber>
    </recommendedName>
</protein>
<dbReference type="OrthoDB" id="9806130at2"/>
<keyword evidence="5" id="KW-0808">Transferase</keyword>
<proteinExistence type="predicted"/>
<dbReference type="eggNOG" id="COG2205">
    <property type="taxonomic scope" value="Bacteria"/>
</dbReference>
<feature type="transmembrane region" description="Helical" evidence="13">
    <location>
        <begin position="50"/>
        <end position="75"/>
    </location>
</feature>
<dbReference type="Proteomes" id="UP000054010">
    <property type="component" value="Unassembled WGS sequence"/>
</dbReference>
<dbReference type="PANTHER" id="PTHR45569">
    <property type="entry name" value="SENSOR PROTEIN KDPD"/>
    <property type="match status" value="1"/>
</dbReference>
<keyword evidence="11" id="KW-0902">Two-component regulatory system</keyword>
<evidence type="ECO:0000256" key="12">
    <source>
        <dbReference type="ARBA" id="ARBA00023136"/>
    </source>
</evidence>
<evidence type="ECO:0000259" key="14">
    <source>
        <dbReference type="PROSITE" id="PS50109"/>
    </source>
</evidence>
<dbReference type="PANTHER" id="PTHR45569:SF1">
    <property type="entry name" value="SENSOR PROTEIN KDPD"/>
    <property type="match status" value="1"/>
</dbReference>
<dbReference type="AlphaFoldDB" id="E1IAR6"/>
<dbReference type="FunFam" id="3.30.565.10:FF:000006">
    <property type="entry name" value="Sensor histidine kinase WalK"/>
    <property type="match status" value="1"/>
</dbReference>
<evidence type="ECO:0000313" key="15">
    <source>
        <dbReference type="EMBL" id="EFO81745.1"/>
    </source>
</evidence>
<dbReference type="SMART" id="SM00387">
    <property type="entry name" value="HATPase_c"/>
    <property type="match status" value="1"/>
</dbReference>
<dbReference type="InterPro" id="IPR052023">
    <property type="entry name" value="Histidine_kinase_KdpD"/>
</dbReference>
<name>E1IAR6_9CHLR</name>
<dbReference type="Gene3D" id="1.20.120.620">
    <property type="entry name" value="Backbone structure of the membrane domain of e. Coli histidine kinase receptor kdpd"/>
    <property type="match status" value="1"/>
</dbReference>
<keyword evidence="6 13" id="KW-0812">Transmembrane</keyword>
<sequence length="491" mass="53292">MHAHTRLLNRFPNHQLLRLSWQLVVSIGLLTVMNTVLHLIYAPLQSSVSLLYVLLVLAIAASFGLWPALLISILATFSYNYYFTTPAQALGITTIDDATRLVTFLSVSLLTSSIAGRARNQAITSSKRAAELDALYRLSQTISAELSLDRITAAVAAATLDILNLSSCRILVANTHADLVLQAHAGSSDPPAEEIVLPANGRPDVVIQVARRASEPPLSATERSLLTTISAQLMGAVERSRSAEAAAQMRALDQSDQLKSTLLSSLSHDLRTPLAVIKGAASNLLDASIDWDVATQRELLGSIEQQADRLNRLVSHLLEMSRIEAGALHQSRDWEDLYDLIHNVARDMQPRVAPAQIKLSLAADLPPVRFSYVQIEQVLTNLIENAARYTPPDSTIEIRAQMIGQPTTQIEIAVLDRGPGVAPAIRANLFEKFVRAEAPERRAHGSGLGLAICKGLVEAHGGRIWAEDRPDGGSRFAFTLPVEAVPVVCHD</sequence>
<dbReference type="SUPFAM" id="SSF55874">
    <property type="entry name" value="ATPase domain of HSP90 chaperone/DNA topoisomerase II/histidine kinase"/>
    <property type="match status" value="1"/>
</dbReference>
<dbReference type="Gene3D" id="3.30.565.10">
    <property type="entry name" value="Histidine kinase-like ATPase, C-terminal domain"/>
    <property type="match status" value="1"/>
</dbReference>
<evidence type="ECO:0000256" key="9">
    <source>
        <dbReference type="ARBA" id="ARBA00022840"/>
    </source>
</evidence>
<dbReference type="PRINTS" id="PR00344">
    <property type="entry name" value="BCTRLSENSOR"/>
</dbReference>
<dbReference type="InterPro" id="IPR029016">
    <property type="entry name" value="GAF-like_dom_sf"/>
</dbReference>
<evidence type="ECO:0000256" key="13">
    <source>
        <dbReference type="SAM" id="Phobius"/>
    </source>
</evidence>
<dbReference type="Pfam" id="PF02518">
    <property type="entry name" value="HATPase_c"/>
    <property type="match status" value="1"/>
</dbReference>
<organism evidence="15 16">
    <name type="scientific">Oscillochloris trichoides DG-6</name>
    <dbReference type="NCBI Taxonomy" id="765420"/>
    <lineage>
        <taxon>Bacteria</taxon>
        <taxon>Bacillati</taxon>
        <taxon>Chloroflexota</taxon>
        <taxon>Chloroflexia</taxon>
        <taxon>Chloroflexales</taxon>
        <taxon>Chloroflexineae</taxon>
        <taxon>Oscillochloridaceae</taxon>
        <taxon>Oscillochloris</taxon>
    </lineage>
</organism>
<evidence type="ECO:0000313" key="16">
    <source>
        <dbReference type="Proteomes" id="UP000054010"/>
    </source>
</evidence>
<feature type="transmembrane region" description="Helical" evidence="13">
    <location>
        <begin position="21"/>
        <end position="44"/>
    </location>
</feature>
<dbReference type="InterPro" id="IPR003594">
    <property type="entry name" value="HATPase_dom"/>
</dbReference>
<dbReference type="Gene3D" id="1.10.287.130">
    <property type="match status" value="1"/>
</dbReference>
<keyword evidence="4" id="KW-0597">Phosphoprotein</keyword>
<comment type="catalytic activity">
    <reaction evidence="1">
        <text>ATP + protein L-histidine = ADP + protein N-phospho-L-histidine.</text>
        <dbReference type="EC" id="2.7.13.3"/>
    </reaction>
</comment>
<dbReference type="GO" id="GO:0005524">
    <property type="term" value="F:ATP binding"/>
    <property type="evidence" value="ECO:0007669"/>
    <property type="project" value="UniProtKB-KW"/>
</dbReference>
<keyword evidence="8 15" id="KW-0418">Kinase</keyword>
<keyword evidence="12 13" id="KW-0472">Membrane</keyword>
<dbReference type="InterPro" id="IPR005467">
    <property type="entry name" value="His_kinase_dom"/>
</dbReference>
<dbReference type="InterPro" id="IPR038318">
    <property type="entry name" value="KdpD_sf"/>
</dbReference>
<gene>
    <name evidence="15" type="ORF">OSCT_0417</name>
</gene>